<evidence type="ECO:0000313" key="3">
    <source>
        <dbReference type="Proteomes" id="UP001189429"/>
    </source>
</evidence>
<dbReference type="Proteomes" id="UP001189429">
    <property type="component" value="Unassembled WGS sequence"/>
</dbReference>
<reference evidence="2" key="1">
    <citation type="submission" date="2023-10" db="EMBL/GenBank/DDBJ databases">
        <authorList>
            <person name="Chen Y."/>
            <person name="Shah S."/>
            <person name="Dougan E. K."/>
            <person name="Thang M."/>
            <person name="Chan C."/>
        </authorList>
    </citation>
    <scope>NUCLEOTIDE SEQUENCE [LARGE SCALE GENOMIC DNA]</scope>
</reference>
<dbReference type="EMBL" id="CAUYUJ010018194">
    <property type="protein sequence ID" value="CAK0881515.1"/>
    <property type="molecule type" value="Genomic_DNA"/>
</dbReference>
<evidence type="ECO:0000256" key="1">
    <source>
        <dbReference type="SAM" id="MobiDB-lite"/>
    </source>
</evidence>
<accession>A0ABN9W8A4</accession>
<feature type="region of interest" description="Disordered" evidence="1">
    <location>
        <begin position="45"/>
        <end position="140"/>
    </location>
</feature>
<gene>
    <name evidence="2" type="ORF">PCOR1329_LOCUS64330</name>
</gene>
<keyword evidence="3" id="KW-1185">Reference proteome</keyword>
<feature type="compositionally biased region" description="Basic and acidic residues" evidence="1">
    <location>
        <begin position="89"/>
        <end position="103"/>
    </location>
</feature>
<organism evidence="2 3">
    <name type="scientific">Prorocentrum cordatum</name>
    <dbReference type="NCBI Taxonomy" id="2364126"/>
    <lineage>
        <taxon>Eukaryota</taxon>
        <taxon>Sar</taxon>
        <taxon>Alveolata</taxon>
        <taxon>Dinophyceae</taxon>
        <taxon>Prorocentrales</taxon>
        <taxon>Prorocentraceae</taxon>
        <taxon>Prorocentrum</taxon>
    </lineage>
</organism>
<feature type="compositionally biased region" description="Polar residues" evidence="1">
    <location>
        <begin position="49"/>
        <end position="59"/>
    </location>
</feature>
<name>A0ABN9W8A4_9DINO</name>
<feature type="compositionally biased region" description="Low complexity" evidence="1">
    <location>
        <begin position="106"/>
        <end position="140"/>
    </location>
</feature>
<sequence length="140" mass="14805">MVMFLPLEAEPVAERGDSSDGNMGPRRVVDDKAIHVIVVVDKSSLDMPSPTSTESSLNETMPKRARGQNGAFGATFLRSPSGDMIPASRKSEKPPLAAREHKGAVRTGAPCCAGTACATAGRAARPTSRPRPSSTRRCTR</sequence>
<feature type="region of interest" description="Disordered" evidence="1">
    <location>
        <begin position="1"/>
        <end position="28"/>
    </location>
</feature>
<protein>
    <submittedName>
        <fullName evidence="2">Uncharacterized protein</fullName>
    </submittedName>
</protein>
<evidence type="ECO:0000313" key="2">
    <source>
        <dbReference type="EMBL" id="CAK0881515.1"/>
    </source>
</evidence>
<comment type="caution">
    <text evidence="2">The sequence shown here is derived from an EMBL/GenBank/DDBJ whole genome shotgun (WGS) entry which is preliminary data.</text>
</comment>
<proteinExistence type="predicted"/>